<comment type="caution">
    <text evidence="2">The sequence shown here is derived from an EMBL/GenBank/DDBJ whole genome shotgun (WGS) entry which is preliminary data.</text>
</comment>
<name>A0A7Z0IMH1_9ACTN</name>
<accession>A0A7Z0IMH1</accession>
<evidence type="ECO:0000256" key="1">
    <source>
        <dbReference type="SAM" id="Coils"/>
    </source>
</evidence>
<evidence type="ECO:0000313" key="2">
    <source>
        <dbReference type="EMBL" id="NYI72724.1"/>
    </source>
</evidence>
<keyword evidence="1" id="KW-0175">Coiled coil</keyword>
<evidence type="ECO:0000313" key="3">
    <source>
        <dbReference type="Proteomes" id="UP000527616"/>
    </source>
</evidence>
<sequence>MTDAENARLLAEAEVRQCSRQAVLMRALVSDGTEAVARLSAIEASLWSARRGVARAGANVNQAVKLEHTRRLEGVHGGGQFEEQLGSALAQLERAVTELTAALERLERER</sequence>
<dbReference type="Proteomes" id="UP000527616">
    <property type="component" value="Unassembled WGS sequence"/>
</dbReference>
<organism evidence="2 3">
    <name type="scientific">Naumannella cuiyingiana</name>
    <dbReference type="NCBI Taxonomy" id="1347891"/>
    <lineage>
        <taxon>Bacteria</taxon>
        <taxon>Bacillati</taxon>
        <taxon>Actinomycetota</taxon>
        <taxon>Actinomycetes</taxon>
        <taxon>Propionibacteriales</taxon>
        <taxon>Propionibacteriaceae</taxon>
        <taxon>Naumannella</taxon>
    </lineage>
</organism>
<dbReference type="RefSeq" id="WP_179446701.1">
    <property type="nucleotide sequence ID" value="NZ_JACBZS010000002.1"/>
</dbReference>
<feature type="coiled-coil region" evidence="1">
    <location>
        <begin position="82"/>
        <end position="109"/>
    </location>
</feature>
<gene>
    <name evidence="2" type="ORF">GGQ54_003338</name>
</gene>
<dbReference type="EMBL" id="JACBZS010000002">
    <property type="protein sequence ID" value="NYI72724.1"/>
    <property type="molecule type" value="Genomic_DNA"/>
</dbReference>
<reference evidence="2 3" key="1">
    <citation type="submission" date="2020-07" db="EMBL/GenBank/DDBJ databases">
        <title>Sequencing the genomes of 1000 actinobacteria strains.</title>
        <authorList>
            <person name="Klenk H.-P."/>
        </authorList>
    </citation>
    <scope>NUCLEOTIDE SEQUENCE [LARGE SCALE GENOMIC DNA]</scope>
    <source>
        <strain evidence="2 3">DSM 103164</strain>
    </source>
</reference>
<proteinExistence type="predicted"/>
<protein>
    <submittedName>
        <fullName evidence="2">Uncharacterized protein</fullName>
    </submittedName>
</protein>
<dbReference type="AlphaFoldDB" id="A0A7Z0IMH1"/>
<keyword evidence="3" id="KW-1185">Reference proteome</keyword>